<evidence type="ECO:0000313" key="5">
    <source>
        <dbReference type="Proteomes" id="UP000240542"/>
    </source>
</evidence>
<accession>A0A2P8DTQ2</accession>
<keyword evidence="5" id="KW-1185">Reference proteome</keyword>
<evidence type="ECO:0000256" key="1">
    <source>
        <dbReference type="ARBA" id="ARBA00006754"/>
    </source>
</evidence>
<dbReference type="Pfam" id="PF17853">
    <property type="entry name" value="GGDEF_2"/>
    <property type="match status" value="1"/>
</dbReference>
<organism evidence="4 5">
    <name type="scientific">Murinocardiopsis flavida</name>
    <dbReference type="NCBI Taxonomy" id="645275"/>
    <lineage>
        <taxon>Bacteria</taxon>
        <taxon>Bacillati</taxon>
        <taxon>Actinomycetota</taxon>
        <taxon>Actinomycetes</taxon>
        <taxon>Streptosporangiales</taxon>
        <taxon>Nocardiopsidaceae</taxon>
        <taxon>Murinocardiopsis</taxon>
    </lineage>
</organism>
<dbReference type="InterPro" id="IPR051448">
    <property type="entry name" value="CdaR-like_regulators"/>
</dbReference>
<dbReference type="PANTHER" id="PTHR33744:SF1">
    <property type="entry name" value="DNA-BINDING TRANSCRIPTIONAL ACTIVATOR ADER"/>
    <property type="match status" value="1"/>
</dbReference>
<name>A0A2P8DTQ2_9ACTN</name>
<dbReference type="InterPro" id="IPR025736">
    <property type="entry name" value="PucR_C-HTH_dom"/>
</dbReference>
<comment type="similarity">
    <text evidence="1">Belongs to the CdaR family.</text>
</comment>
<dbReference type="AlphaFoldDB" id="A0A2P8DTQ2"/>
<dbReference type="PANTHER" id="PTHR33744">
    <property type="entry name" value="CARBOHYDRATE DIACID REGULATOR"/>
    <property type="match status" value="1"/>
</dbReference>
<dbReference type="InterPro" id="IPR042070">
    <property type="entry name" value="PucR_C-HTH_sf"/>
</dbReference>
<gene>
    <name evidence="4" type="ORF">CLV63_10172</name>
</gene>
<evidence type="ECO:0000259" key="3">
    <source>
        <dbReference type="Pfam" id="PF17853"/>
    </source>
</evidence>
<proteinExistence type="inferred from homology"/>
<dbReference type="RefSeq" id="WP_211301079.1">
    <property type="nucleotide sequence ID" value="NZ_PYGA01000001.1"/>
</dbReference>
<dbReference type="Gene3D" id="1.10.10.2840">
    <property type="entry name" value="PucR C-terminal helix-turn-helix domain"/>
    <property type="match status" value="1"/>
</dbReference>
<dbReference type="Proteomes" id="UP000240542">
    <property type="component" value="Unassembled WGS sequence"/>
</dbReference>
<dbReference type="EMBL" id="PYGA01000001">
    <property type="protein sequence ID" value="PSL00598.1"/>
    <property type="molecule type" value="Genomic_DNA"/>
</dbReference>
<sequence>MTARPPTLADVCARPAWTGVAALAGAEHLHRPLTEVVVARDLDAVRPAAGALIAVLTPVTGADWRIDAALRRLADAGACGLLVSGRAAPLRATAILADRVGIPLLGTDDDIVALAVGLRELLSAPEMDRARLLVRAHEALSRRGTTPKEVAATVAALLGARVWILSGEGATLAGDPVEVEGFRTAPPMVQRHPHGRGVALFAPVPAHDADHADLWMGVLLDQNDAAWEETARGVAAVATMALRCWRADRRVEIERDARLRATVLGELLRLDGEPSAELRNRAGDLGWRLGGWHLGFHIGVPDGVDVLGSTAELLSALEAEGIQATLVERHDGWSGWVTLGSEPAPDAVGTVVNGVRRTQRRLARLASSHVGIGRAHAGPAGISATLGEAADAARLAANRREVGRFLHIDRLGLAQLLLAWTRTDTFQPAARDLLAPLSGQPGELDRTLAAYLDAESNLTETAAVLGVHRNTVAARIARVEALLGVDLGSADERLALHLACHTVLGDR</sequence>
<feature type="domain" description="CdaR GGDEF-like" evidence="3">
    <location>
        <begin position="272"/>
        <end position="395"/>
    </location>
</feature>
<dbReference type="InterPro" id="IPR041522">
    <property type="entry name" value="CdaR_GGDEF"/>
</dbReference>
<evidence type="ECO:0000259" key="2">
    <source>
        <dbReference type="Pfam" id="PF13556"/>
    </source>
</evidence>
<protein>
    <submittedName>
        <fullName evidence="4">PucR-like helix-turn-helix protein</fullName>
    </submittedName>
</protein>
<feature type="domain" description="PucR C-terminal helix-turn-helix" evidence="2">
    <location>
        <begin position="446"/>
        <end position="501"/>
    </location>
</feature>
<comment type="caution">
    <text evidence="4">The sequence shown here is derived from an EMBL/GenBank/DDBJ whole genome shotgun (WGS) entry which is preliminary data.</text>
</comment>
<dbReference type="Pfam" id="PF13556">
    <property type="entry name" value="HTH_30"/>
    <property type="match status" value="1"/>
</dbReference>
<reference evidence="4 5" key="1">
    <citation type="submission" date="2018-03" db="EMBL/GenBank/DDBJ databases">
        <title>Genomic Encyclopedia of Archaeal and Bacterial Type Strains, Phase II (KMG-II): from individual species to whole genera.</title>
        <authorList>
            <person name="Goeker M."/>
        </authorList>
    </citation>
    <scope>NUCLEOTIDE SEQUENCE [LARGE SCALE GENOMIC DNA]</scope>
    <source>
        <strain evidence="4 5">DSM 45312</strain>
    </source>
</reference>
<evidence type="ECO:0000313" key="4">
    <source>
        <dbReference type="EMBL" id="PSL00598.1"/>
    </source>
</evidence>